<keyword evidence="4" id="KW-1185">Reference proteome</keyword>
<protein>
    <submittedName>
        <fullName evidence="3">Flp pilus assembly protein CpaB</fullName>
    </submittedName>
</protein>
<organism evidence="3 4">
    <name type="scientific">Novosphingobium tardum</name>
    <dbReference type="NCBI Taxonomy" id="1538021"/>
    <lineage>
        <taxon>Bacteria</taxon>
        <taxon>Pseudomonadati</taxon>
        <taxon>Pseudomonadota</taxon>
        <taxon>Alphaproteobacteria</taxon>
        <taxon>Sphingomonadales</taxon>
        <taxon>Sphingomonadaceae</taxon>
        <taxon>Novosphingobium</taxon>
    </lineage>
</organism>
<reference evidence="4" key="1">
    <citation type="journal article" date="2019" name="Int. J. Syst. Evol. Microbiol.">
        <title>The Global Catalogue of Microorganisms (GCM) 10K type strain sequencing project: providing services to taxonomists for standard genome sequencing and annotation.</title>
        <authorList>
            <consortium name="The Broad Institute Genomics Platform"/>
            <consortium name="The Broad Institute Genome Sequencing Center for Infectious Disease"/>
            <person name="Wu L."/>
            <person name="Ma J."/>
        </authorList>
    </citation>
    <scope>NUCLEOTIDE SEQUENCE [LARGE SCALE GENOMIC DNA]</scope>
    <source>
        <strain evidence="4">CGMCC 1.12989</strain>
    </source>
</reference>
<evidence type="ECO:0000313" key="4">
    <source>
        <dbReference type="Proteomes" id="UP001595828"/>
    </source>
</evidence>
<dbReference type="InterPro" id="IPR017592">
    <property type="entry name" value="Pilus_assmbl_Flp-typ_CpaB"/>
</dbReference>
<evidence type="ECO:0000259" key="2">
    <source>
        <dbReference type="SMART" id="SM00858"/>
    </source>
</evidence>
<comment type="caution">
    <text evidence="3">The sequence shown here is derived from an EMBL/GenBank/DDBJ whole genome shotgun (WGS) entry which is preliminary data.</text>
</comment>
<name>A0ABV8RKB9_9SPHN</name>
<evidence type="ECO:0000256" key="1">
    <source>
        <dbReference type="SAM" id="Phobius"/>
    </source>
</evidence>
<feature type="domain" description="SAF" evidence="2">
    <location>
        <begin position="45"/>
        <end position="109"/>
    </location>
</feature>
<gene>
    <name evidence="3" type="primary">cpaB</name>
    <name evidence="3" type="ORF">ACFO0A_00490</name>
</gene>
<keyword evidence="1" id="KW-1133">Transmembrane helix</keyword>
<dbReference type="InterPro" id="IPR031571">
    <property type="entry name" value="RcpC_dom"/>
</dbReference>
<keyword evidence="1" id="KW-0472">Membrane</keyword>
<dbReference type="Pfam" id="PF08666">
    <property type="entry name" value="SAF"/>
    <property type="match status" value="1"/>
</dbReference>
<keyword evidence="1" id="KW-0812">Transmembrane</keyword>
<dbReference type="Pfam" id="PF16976">
    <property type="entry name" value="RcpC"/>
    <property type="match status" value="1"/>
</dbReference>
<accession>A0ABV8RKB9</accession>
<proteinExistence type="predicted"/>
<dbReference type="Proteomes" id="UP001595828">
    <property type="component" value="Unassembled WGS sequence"/>
</dbReference>
<dbReference type="SMART" id="SM00858">
    <property type="entry name" value="SAF"/>
    <property type="match status" value="1"/>
</dbReference>
<dbReference type="Gene3D" id="3.90.1210.10">
    <property type="entry name" value="Antifreeze-like/N-acetylneuraminic acid synthase C-terminal domain"/>
    <property type="match status" value="1"/>
</dbReference>
<dbReference type="InterPro" id="IPR013974">
    <property type="entry name" value="SAF"/>
</dbReference>
<dbReference type="NCBIfam" id="TIGR03177">
    <property type="entry name" value="pilus_cpaB"/>
    <property type="match status" value="1"/>
</dbReference>
<feature type="transmembrane region" description="Helical" evidence="1">
    <location>
        <begin position="7"/>
        <end position="28"/>
    </location>
</feature>
<evidence type="ECO:0000313" key="3">
    <source>
        <dbReference type="EMBL" id="MFC4293528.1"/>
    </source>
</evidence>
<dbReference type="EMBL" id="JBHSDR010000003">
    <property type="protein sequence ID" value="MFC4293528.1"/>
    <property type="molecule type" value="Genomic_DNA"/>
</dbReference>
<sequence>MGGQRNLIILGIAIVLGLFAVLFANSYFSGVERRQAQVAQEQQLARIVVASQPLAFGSKLTPDNLKLANWPASSVPVGAFSSLEQAMKDGRVALRPIVPGEPVLADKVSGTDGRATLAANLPEGMRAVSIPISNVTGVSGFALPGTTVDVLLTRQIPGGGSEAQDIMSDVVLENKQILAIDQLADEKTGEPKVGATATLQVDLLDAQKLAVAQKIGTLSLALRNVENQVPGALTTVTAADLGGARLYKAARSQPAPAAPAPTFLGLPAQFSAALAGANAARKPVLPRIMGNSMTVIRGTESADYPVGNLGGR</sequence>
<dbReference type="RefSeq" id="WP_379537023.1">
    <property type="nucleotide sequence ID" value="NZ_JBHSDR010000003.1"/>
</dbReference>
<dbReference type="CDD" id="cd11614">
    <property type="entry name" value="SAF_CpaB_FlgA_like"/>
    <property type="match status" value="1"/>
</dbReference>